<dbReference type="GO" id="GO:0036503">
    <property type="term" value="P:ERAD pathway"/>
    <property type="evidence" value="ECO:0007669"/>
    <property type="project" value="UniProtKB-ARBA"/>
</dbReference>
<evidence type="ECO:0000256" key="14">
    <source>
        <dbReference type="SAM" id="SignalP"/>
    </source>
</evidence>
<keyword evidence="12" id="KW-0106">Calcium</keyword>
<dbReference type="PANTHER" id="PTHR11742">
    <property type="entry name" value="MANNOSYL-OLIGOSACCHARIDE ALPHA-1,2-MANNOSIDASE-RELATED"/>
    <property type="match status" value="1"/>
</dbReference>
<evidence type="ECO:0000256" key="12">
    <source>
        <dbReference type="PIRSR" id="PIRSR601382-2"/>
    </source>
</evidence>
<keyword evidence="5 13" id="KW-0378">Hydrolase</keyword>
<keyword evidence="7" id="KW-0325">Glycoprotein</keyword>
<evidence type="ECO:0000256" key="13">
    <source>
        <dbReference type="RuleBase" id="RU361193"/>
    </source>
</evidence>
<name>A0AAD4KRF7_9EURO</name>
<keyword evidence="4 14" id="KW-0732">Signal</keyword>
<dbReference type="GO" id="GO:0004571">
    <property type="term" value="F:mannosyl-oligosaccharide 1,2-alpha-mannosidase activity"/>
    <property type="evidence" value="ECO:0007669"/>
    <property type="project" value="UniProtKB-EC"/>
</dbReference>
<dbReference type="InterPro" id="IPR001382">
    <property type="entry name" value="Glyco_hydro_47"/>
</dbReference>
<dbReference type="InterPro" id="IPR050749">
    <property type="entry name" value="Glycosyl_Hydrolase_47"/>
</dbReference>
<feature type="active site" description="Proton donor" evidence="11">
    <location>
        <position position="363"/>
    </location>
</feature>
<evidence type="ECO:0000256" key="6">
    <source>
        <dbReference type="ARBA" id="ARBA00023157"/>
    </source>
</evidence>
<comment type="pathway">
    <text evidence="2">Protein modification; protein glycosylation.</text>
</comment>
<evidence type="ECO:0000313" key="16">
    <source>
        <dbReference type="Proteomes" id="UP001201262"/>
    </source>
</evidence>
<evidence type="ECO:0000256" key="5">
    <source>
        <dbReference type="ARBA" id="ARBA00022801"/>
    </source>
</evidence>
<dbReference type="RefSeq" id="XP_046073244.1">
    <property type="nucleotide sequence ID" value="XM_046215919.1"/>
</dbReference>
<comment type="catalytic activity">
    <reaction evidence="9">
        <text>N(4)-(alpha-D-Man-(1-&gt;2)-alpha-D-Man-(1-&gt;2)-alpha-D-Man-(1-&gt;3)-[alpha-D-Man-(1-&gt;3)-[alpha-D-Man-(1-&gt;2)-alpha-D-Man-(1-&gt;6)]-alpha-D-Man-(1-&gt;6)]-beta-D-Man-(1-&gt;4)-beta-D-GlcNAc-(1-&gt;4)-beta-D-GlcNAc)-L-asparaginyl-[protein] (N-glucan mannose isomer 8A1,2,3B1,3) + 3 H2O = N(4)-(alpha-D-Man-(1-&gt;3)-[alpha-D-Man-(1-&gt;3)-[alpha-D-Man-(1-&gt;6)]-alpha-D-Man-(1-&gt;6)]-beta-D-Man-(1-&gt;4)-beta-D-GlcNAc-(1-&gt;4)-beta-D-GlcNAc)-L-asparaginyl-[protein] (N-glucan mannose isomer 5A1,2) + 3 beta-D-mannose</text>
        <dbReference type="Rhea" id="RHEA:56028"/>
        <dbReference type="Rhea" id="RHEA-COMP:14358"/>
        <dbReference type="Rhea" id="RHEA-COMP:14367"/>
        <dbReference type="ChEBI" id="CHEBI:15377"/>
        <dbReference type="ChEBI" id="CHEBI:28563"/>
        <dbReference type="ChEBI" id="CHEBI:59087"/>
        <dbReference type="ChEBI" id="CHEBI:60628"/>
        <dbReference type="EC" id="3.2.1.113"/>
    </reaction>
</comment>
<evidence type="ECO:0000256" key="9">
    <source>
        <dbReference type="ARBA" id="ARBA00047669"/>
    </source>
</evidence>
<gene>
    <name evidence="15" type="ORF">BGW36DRAFT_376725</name>
</gene>
<organism evidence="15 16">
    <name type="scientific">Talaromyces proteolyticus</name>
    <dbReference type="NCBI Taxonomy" id="1131652"/>
    <lineage>
        <taxon>Eukaryota</taxon>
        <taxon>Fungi</taxon>
        <taxon>Dikarya</taxon>
        <taxon>Ascomycota</taxon>
        <taxon>Pezizomycotina</taxon>
        <taxon>Eurotiomycetes</taxon>
        <taxon>Eurotiomycetidae</taxon>
        <taxon>Eurotiales</taxon>
        <taxon>Trichocomaceae</taxon>
        <taxon>Talaromyces</taxon>
        <taxon>Talaromyces sect. Bacilispori</taxon>
    </lineage>
</organism>
<evidence type="ECO:0000256" key="11">
    <source>
        <dbReference type="PIRSR" id="PIRSR601382-1"/>
    </source>
</evidence>
<dbReference type="FunFam" id="1.50.10.10:FF:000047">
    <property type="entry name" value="Mannosyl-oligosaccharide alpha-1,2-mannosidase"/>
    <property type="match status" value="1"/>
</dbReference>
<dbReference type="Gene3D" id="1.50.10.10">
    <property type="match status" value="1"/>
</dbReference>
<evidence type="ECO:0000256" key="1">
    <source>
        <dbReference type="ARBA" id="ARBA00001913"/>
    </source>
</evidence>
<comment type="cofactor">
    <cofactor evidence="1 12">
        <name>Ca(2+)</name>
        <dbReference type="ChEBI" id="CHEBI:29108"/>
    </cofactor>
</comment>
<feature type="signal peptide" evidence="14">
    <location>
        <begin position="1"/>
        <end position="22"/>
    </location>
</feature>
<evidence type="ECO:0000256" key="8">
    <source>
        <dbReference type="ARBA" id="ARBA00023295"/>
    </source>
</evidence>
<comment type="similarity">
    <text evidence="3 13">Belongs to the glycosyl hydrolase 47 family.</text>
</comment>
<feature type="binding site" evidence="12">
    <location>
        <position position="489"/>
    </location>
    <ligand>
        <name>Ca(2+)</name>
        <dbReference type="ChEBI" id="CHEBI:29108"/>
    </ligand>
</feature>
<keyword evidence="6" id="KW-1015">Disulfide bond</keyword>
<evidence type="ECO:0000256" key="4">
    <source>
        <dbReference type="ARBA" id="ARBA00022729"/>
    </source>
</evidence>
<keyword evidence="16" id="KW-1185">Reference proteome</keyword>
<keyword evidence="12" id="KW-0479">Metal-binding</keyword>
<dbReference type="EC" id="3.2.1.-" evidence="13"/>
<keyword evidence="8 13" id="KW-0326">Glycosidase</keyword>
<dbReference type="Proteomes" id="UP001201262">
    <property type="component" value="Unassembled WGS sequence"/>
</dbReference>
<dbReference type="EMBL" id="JAJTJA010000005">
    <property type="protein sequence ID" value="KAH8698780.1"/>
    <property type="molecule type" value="Genomic_DNA"/>
</dbReference>
<dbReference type="InterPro" id="IPR036026">
    <property type="entry name" value="Seven-hairpin_glycosidases"/>
</dbReference>
<feature type="active site" evidence="11">
    <location>
        <position position="397"/>
    </location>
</feature>
<evidence type="ECO:0000256" key="3">
    <source>
        <dbReference type="ARBA" id="ARBA00007658"/>
    </source>
</evidence>
<accession>A0AAD4KRF7</accession>
<comment type="catalytic activity">
    <reaction evidence="10">
        <text>N(4)-(alpha-D-Man-(1-&gt;2)-alpha-D-Man-(1-&gt;2)-alpha-D-Man-(1-&gt;3)-[alpha-D-Man-(1-&gt;2)-alpha-D-Man-(1-&gt;3)-[alpha-D-Man-(1-&gt;2)-alpha-D-Man-(1-&gt;6)]-alpha-D-Man-(1-&gt;6)]-beta-D-Man-(1-&gt;4)-beta-D-GlcNAc-(1-&gt;4)-beta-D-GlcNAc)-L-asparaginyl-[protein] (N-glucan mannose isomer 9A1,2,3B1,2,3) + 4 H2O = N(4)-(alpha-D-Man-(1-&gt;3)-[alpha-D-Man-(1-&gt;3)-[alpha-D-Man-(1-&gt;6)]-alpha-D-Man-(1-&gt;6)]-beta-D-Man-(1-&gt;4)-beta-D-GlcNAc-(1-&gt;4)-beta-D-GlcNAc)-L-asparaginyl-[protein] (N-glucan mannose isomer 5A1,2) + 4 beta-D-mannose</text>
        <dbReference type="Rhea" id="RHEA:56008"/>
        <dbReference type="Rhea" id="RHEA-COMP:14356"/>
        <dbReference type="Rhea" id="RHEA-COMP:14367"/>
        <dbReference type="ChEBI" id="CHEBI:15377"/>
        <dbReference type="ChEBI" id="CHEBI:28563"/>
        <dbReference type="ChEBI" id="CHEBI:59087"/>
        <dbReference type="ChEBI" id="CHEBI:139493"/>
        <dbReference type="EC" id="3.2.1.113"/>
    </reaction>
</comment>
<dbReference type="GO" id="GO:0005975">
    <property type="term" value="P:carbohydrate metabolic process"/>
    <property type="evidence" value="ECO:0007669"/>
    <property type="project" value="InterPro"/>
</dbReference>
<evidence type="ECO:0000256" key="2">
    <source>
        <dbReference type="ARBA" id="ARBA00004922"/>
    </source>
</evidence>
<dbReference type="PANTHER" id="PTHR11742:SF101">
    <property type="entry name" value="MANNOSYL-OLIGOSACCHARIDE ALPHA-1,2-MANNOSIDASE 1B"/>
    <property type="match status" value="1"/>
</dbReference>
<dbReference type="InterPro" id="IPR012341">
    <property type="entry name" value="6hp_glycosidase-like_sf"/>
</dbReference>
<protein>
    <recommendedName>
        <fullName evidence="13">alpha-1,2-Mannosidase</fullName>
        <ecNumber evidence="13">3.2.1.-</ecNumber>
    </recommendedName>
</protein>
<dbReference type="AlphaFoldDB" id="A0AAD4KRF7"/>
<evidence type="ECO:0000313" key="15">
    <source>
        <dbReference type="EMBL" id="KAH8698780.1"/>
    </source>
</evidence>
<evidence type="ECO:0000256" key="7">
    <source>
        <dbReference type="ARBA" id="ARBA00023180"/>
    </source>
</evidence>
<sequence length="498" mass="54922">MRVSSMSMTALAVASQAVVASALSQEERAAAVKQTFQIAWDGYYNHAFPHDELHPEDNGNDDNFGGWGASAVDALSTAIVMGNKEVVSQILNYIPKIDFTRTNETSISLFETTIRYLGGLVSGYDLLTGPAADLVDDKELVDTILAQATSLADTLSYAFDTPSGVPYNNLLLNTRSNDGSTSNGLATTGSLILEWTRLSDLTGNKTYGQLAQKAESHLLNPQPSWTQPFPGLVGSYIDIASGNFTDDYVSWNGGDDSYYEYLIKFWVYDSQYTQYRDSWLEAASSTITHLTAHPDPRPDLTFVNIWNNGTLISTSEHLTGFIGGNFLLAGSTLQRQDLIDYGLALTASWHETYNSTATKIGPEVFAWDKAGVPADQKAFYDKYGFYITAADYVLRPEVIESYYYAYRITGDQKYREWAWDAYLAINSTCHTGSGYAGLNNVNIAGGGGFDNEQESFLFAEVLKYSYLIQAEDADWQVQADGSNKFVFNTEAHPIRVKA</sequence>
<dbReference type="SUPFAM" id="SSF48225">
    <property type="entry name" value="Seven-hairpin glycosidases"/>
    <property type="match status" value="1"/>
</dbReference>
<reference evidence="15" key="1">
    <citation type="submission" date="2021-12" db="EMBL/GenBank/DDBJ databases">
        <title>Convergent genome expansion in fungi linked to evolution of root-endophyte symbiosis.</title>
        <authorList>
            <consortium name="DOE Joint Genome Institute"/>
            <person name="Ke Y.-H."/>
            <person name="Bonito G."/>
            <person name="Liao H.-L."/>
            <person name="Looney B."/>
            <person name="Rojas-Flechas A."/>
            <person name="Nash J."/>
            <person name="Hameed K."/>
            <person name="Schadt C."/>
            <person name="Martin F."/>
            <person name="Crous P.W."/>
            <person name="Miettinen O."/>
            <person name="Magnuson J.K."/>
            <person name="Labbe J."/>
            <person name="Jacobson D."/>
            <person name="Doktycz M.J."/>
            <person name="Veneault-Fourrey C."/>
            <person name="Kuo A."/>
            <person name="Mondo S."/>
            <person name="Calhoun S."/>
            <person name="Riley R."/>
            <person name="Ohm R."/>
            <person name="LaButti K."/>
            <person name="Andreopoulos B."/>
            <person name="Pangilinan J."/>
            <person name="Nolan M."/>
            <person name="Tritt A."/>
            <person name="Clum A."/>
            <person name="Lipzen A."/>
            <person name="Daum C."/>
            <person name="Barry K."/>
            <person name="Grigoriev I.V."/>
            <person name="Vilgalys R."/>
        </authorList>
    </citation>
    <scope>NUCLEOTIDE SEQUENCE</scope>
    <source>
        <strain evidence="15">PMI_201</strain>
    </source>
</reference>
<dbReference type="Pfam" id="PF01532">
    <property type="entry name" value="Glyco_hydro_47"/>
    <property type="match status" value="1"/>
</dbReference>
<feature type="active site" evidence="11">
    <location>
        <position position="256"/>
    </location>
</feature>
<comment type="caution">
    <text evidence="15">The sequence shown here is derived from an EMBL/GenBank/DDBJ whole genome shotgun (WGS) entry which is preliminary data.</text>
</comment>
<dbReference type="GO" id="GO:0016020">
    <property type="term" value="C:membrane"/>
    <property type="evidence" value="ECO:0007669"/>
    <property type="project" value="InterPro"/>
</dbReference>
<proteinExistence type="inferred from homology"/>
<dbReference type="GO" id="GO:0005783">
    <property type="term" value="C:endoplasmic reticulum"/>
    <property type="evidence" value="ECO:0007669"/>
    <property type="project" value="TreeGrafter"/>
</dbReference>
<dbReference type="GeneID" id="70246206"/>
<feature type="active site" description="Proton donor" evidence="11">
    <location>
        <position position="111"/>
    </location>
</feature>
<dbReference type="PRINTS" id="PR00747">
    <property type="entry name" value="GLYHDRLASE47"/>
</dbReference>
<feature type="chain" id="PRO_5041949103" description="alpha-1,2-Mannosidase" evidence="14">
    <location>
        <begin position="23"/>
        <end position="498"/>
    </location>
</feature>
<evidence type="ECO:0000256" key="10">
    <source>
        <dbReference type="ARBA" id="ARBA00048605"/>
    </source>
</evidence>
<dbReference type="GO" id="GO:0005509">
    <property type="term" value="F:calcium ion binding"/>
    <property type="evidence" value="ECO:0007669"/>
    <property type="project" value="InterPro"/>
</dbReference>